<keyword evidence="2 6" id="KW-0699">rRNA-binding</keyword>
<evidence type="ECO:0000256" key="5">
    <source>
        <dbReference type="ARBA" id="ARBA00023274"/>
    </source>
</evidence>
<dbReference type="NCBIfam" id="TIGR03635">
    <property type="entry name" value="uS17_bact"/>
    <property type="match status" value="1"/>
</dbReference>
<dbReference type="AlphaFoldDB" id="A0A1F6CZJ0"/>
<comment type="subunit">
    <text evidence="6">Part of the 30S ribosomal subunit.</text>
</comment>
<dbReference type="EMBL" id="MFLC01000036">
    <property type="protein sequence ID" value="OGG54555.1"/>
    <property type="molecule type" value="Genomic_DNA"/>
</dbReference>
<comment type="similarity">
    <text evidence="1 6">Belongs to the universal ribosomal protein uS17 family.</text>
</comment>
<dbReference type="PANTHER" id="PTHR10744">
    <property type="entry name" value="40S RIBOSOMAL PROTEIN S11 FAMILY MEMBER"/>
    <property type="match status" value="1"/>
</dbReference>
<evidence type="ECO:0000256" key="3">
    <source>
        <dbReference type="ARBA" id="ARBA00022884"/>
    </source>
</evidence>
<proteinExistence type="inferred from homology"/>
<gene>
    <name evidence="6" type="primary">rpsQ</name>
    <name evidence="7" type="ORF">A3D62_01225</name>
</gene>
<evidence type="ECO:0000313" key="7">
    <source>
        <dbReference type="EMBL" id="OGG54555.1"/>
    </source>
</evidence>
<dbReference type="NCBIfam" id="NF004123">
    <property type="entry name" value="PRK05610.1"/>
    <property type="match status" value="1"/>
</dbReference>
<dbReference type="GO" id="GO:0006412">
    <property type="term" value="P:translation"/>
    <property type="evidence" value="ECO:0007669"/>
    <property type="project" value="UniProtKB-UniRule"/>
</dbReference>
<sequence length="81" mass="9534">MEKESQQKGKVLHGVVVSNKMKDTIVIEVAEYRQHPKYKKYFRRTKKYLAHDEGNTKQIGEKVSIRETRPLSKRKSFVVIS</sequence>
<keyword evidence="5 6" id="KW-0687">Ribonucleoprotein</keyword>
<accession>A0A1F6CZJ0</accession>
<protein>
    <recommendedName>
        <fullName evidence="6">Small ribosomal subunit protein uS17</fullName>
    </recommendedName>
</protein>
<evidence type="ECO:0000256" key="1">
    <source>
        <dbReference type="ARBA" id="ARBA00010254"/>
    </source>
</evidence>
<evidence type="ECO:0000313" key="8">
    <source>
        <dbReference type="Proteomes" id="UP000177659"/>
    </source>
</evidence>
<dbReference type="InterPro" id="IPR012340">
    <property type="entry name" value="NA-bd_OB-fold"/>
</dbReference>
<dbReference type="CDD" id="cd00364">
    <property type="entry name" value="Ribosomal_uS17"/>
    <property type="match status" value="1"/>
</dbReference>
<dbReference type="GO" id="GO:0022627">
    <property type="term" value="C:cytosolic small ribosomal subunit"/>
    <property type="evidence" value="ECO:0007669"/>
    <property type="project" value="UniProtKB-UniRule"/>
</dbReference>
<dbReference type="SUPFAM" id="SSF50249">
    <property type="entry name" value="Nucleic acid-binding proteins"/>
    <property type="match status" value="1"/>
</dbReference>
<evidence type="ECO:0000256" key="2">
    <source>
        <dbReference type="ARBA" id="ARBA00022730"/>
    </source>
</evidence>
<comment type="caution">
    <text evidence="7">The sequence shown here is derived from an EMBL/GenBank/DDBJ whole genome shotgun (WGS) entry which is preliminary data.</text>
</comment>
<dbReference type="Proteomes" id="UP000177659">
    <property type="component" value="Unassembled WGS sequence"/>
</dbReference>
<comment type="function">
    <text evidence="6">One of the primary rRNA binding proteins, it binds specifically to the 5'-end of 16S ribosomal RNA.</text>
</comment>
<dbReference type="PANTHER" id="PTHR10744:SF1">
    <property type="entry name" value="SMALL RIBOSOMAL SUBUNIT PROTEIN US17M"/>
    <property type="match status" value="1"/>
</dbReference>
<organism evidence="7 8">
    <name type="scientific">Candidatus Kaiserbacteria bacterium RIFCSPHIGHO2_02_FULL_49_11</name>
    <dbReference type="NCBI Taxonomy" id="1798489"/>
    <lineage>
        <taxon>Bacteria</taxon>
        <taxon>Candidatus Kaiseribacteriota</taxon>
    </lineage>
</organism>
<dbReference type="Pfam" id="PF00366">
    <property type="entry name" value="Ribosomal_S17"/>
    <property type="match status" value="1"/>
</dbReference>
<name>A0A1F6CZJ0_9BACT</name>
<dbReference type="Gene3D" id="2.40.50.140">
    <property type="entry name" value="Nucleic acid-binding proteins"/>
    <property type="match status" value="1"/>
</dbReference>
<dbReference type="InterPro" id="IPR000266">
    <property type="entry name" value="Ribosomal_uS17"/>
</dbReference>
<dbReference type="PRINTS" id="PR00973">
    <property type="entry name" value="RIBOSOMALS17"/>
</dbReference>
<dbReference type="InterPro" id="IPR019984">
    <property type="entry name" value="Ribosomal_uS17_bact/chlr"/>
</dbReference>
<reference evidence="7 8" key="1">
    <citation type="journal article" date="2016" name="Nat. Commun.">
        <title>Thousands of microbial genomes shed light on interconnected biogeochemical processes in an aquifer system.</title>
        <authorList>
            <person name="Anantharaman K."/>
            <person name="Brown C.T."/>
            <person name="Hug L.A."/>
            <person name="Sharon I."/>
            <person name="Castelle C.J."/>
            <person name="Probst A.J."/>
            <person name="Thomas B.C."/>
            <person name="Singh A."/>
            <person name="Wilkins M.J."/>
            <person name="Karaoz U."/>
            <person name="Brodie E.L."/>
            <person name="Williams K.H."/>
            <person name="Hubbard S.S."/>
            <person name="Banfield J.F."/>
        </authorList>
    </citation>
    <scope>NUCLEOTIDE SEQUENCE [LARGE SCALE GENOMIC DNA]</scope>
</reference>
<evidence type="ECO:0000256" key="6">
    <source>
        <dbReference type="HAMAP-Rule" id="MF_01345"/>
    </source>
</evidence>
<dbReference type="HAMAP" id="MF_01345_B">
    <property type="entry name" value="Ribosomal_uS17_B"/>
    <property type="match status" value="1"/>
</dbReference>
<evidence type="ECO:0000256" key="4">
    <source>
        <dbReference type="ARBA" id="ARBA00022980"/>
    </source>
</evidence>
<dbReference type="GO" id="GO:0003735">
    <property type="term" value="F:structural constituent of ribosome"/>
    <property type="evidence" value="ECO:0007669"/>
    <property type="project" value="UniProtKB-UniRule"/>
</dbReference>
<dbReference type="GO" id="GO:0019843">
    <property type="term" value="F:rRNA binding"/>
    <property type="evidence" value="ECO:0007669"/>
    <property type="project" value="UniProtKB-UniRule"/>
</dbReference>
<keyword evidence="3 6" id="KW-0694">RNA-binding</keyword>
<keyword evidence="4 6" id="KW-0689">Ribosomal protein</keyword>